<gene>
    <name evidence="4" type="ORF">LITE_LOCUS43048</name>
</gene>
<dbReference type="PANTHER" id="PTHR31415">
    <property type="entry name" value="OS05G0367900 PROTEIN"/>
    <property type="match status" value="1"/>
</dbReference>
<organism evidence="4 5">
    <name type="scientific">Linum tenue</name>
    <dbReference type="NCBI Taxonomy" id="586396"/>
    <lineage>
        <taxon>Eukaryota</taxon>
        <taxon>Viridiplantae</taxon>
        <taxon>Streptophyta</taxon>
        <taxon>Embryophyta</taxon>
        <taxon>Tracheophyta</taxon>
        <taxon>Spermatophyta</taxon>
        <taxon>Magnoliopsida</taxon>
        <taxon>eudicotyledons</taxon>
        <taxon>Gunneridae</taxon>
        <taxon>Pentapetalae</taxon>
        <taxon>rosids</taxon>
        <taxon>fabids</taxon>
        <taxon>Malpighiales</taxon>
        <taxon>Linaceae</taxon>
        <taxon>Linum</taxon>
    </lineage>
</organism>
<dbReference type="GO" id="GO:0005886">
    <property type="term" value="C:plasma membrane"/>
    <property type="evidence" value="ECO:0007669"/>
    <property type="project" value="TreeGrafter"/>
</dbReference>
<dbReference type="AlphaFoldDB" id="A0AAV0QIJ9"/>
<proteinExistence type="predicted"/>
<dbReference type="PANTHER" id="PTHR31415:SF166">
    <property type="entry name" value="LATE EMBRYOGENESIS ABUNDANT (LEA) HYDROXYPROLINE-RICH GLYCOPROTEIN FAMILY"/>
    <property type="match status" value="1"/>
</dbReference>
<evidence type="ECO:0000256" key="2">
    <source>
        <dbReference type="ARBA" id="ARBA00023136"/>
    </source>
</evidence>
<keyword evidence="2" id="KW-0472">Membrane</keyword>
<feature type="signal peptide" evidence="3">
    <location>
        <begin position="1"/>
        <end position="20"/>
    </location>
</feature>
<keyword evidence="5" id="KW-1185">Reference proteome</keyword>
<accession>A0AAV0QIJ9</accession>
<evidence type="ECO:0000256" key="1">
    <source>
        <dbReference type="ARBA" id="ARBA00004370"/>
    </source>
</evidence>
<evidence type="ECO:0000256" key="3">
    <source>
        <dbReference type="SAM" id="SignalP"/>
    </source>
</evidence>
<comment type="subcellular location">
    <subcellularLocation>
        <location evidence="1">Membrane</location>
    </subcellularLocation>
</comment>
<dbReference type="Proteomes" id="UP001154282">
    <property type="component" value="Unassembled WGS sequence"/>
</dbReference>
<keyword evidence="3" id="KW-0732">Signal</keyword>
<dbReference type="EMBL" id="CAMGYJ010000009">
    <property type="protein sequence ID" value="CAI0544057.1"/>
    <property type="molecule type" value="Genomic_DNA"/>
</dbReference>
<comment type="caution">
    <text evidence="4">The sequence shown here is derived from an EMBL/GenBank/DDBJ whole genome shotgun (WGS) entry which is preliminary data.</text>
</comment>
<sequence length="195" mass="21069">MCLVVLAIVALAVPATSTAAAVHRRPTKPTFIIQDATLYSFNLTKSKTFLNTTLRVTISARNPNPRAGIEYDTLGIYAAYRDQQVTNFADLVHGYLGPKKVVTWAPALMTGDGEDVPVTRAQARAVGRDLRAGLVVMNVTVNGRMRWKVGSRRSKKYYLAAYCPAYLRASEGKSGGVGGGVKYQLDQGCSVTLSP</sequence>
<name>A0AAV0QIJ9_9ROSI</name>
<protein>
    <recommendedName>
        <fullName evidence="6">Late embryogenesis abundant protein LEA-2 subgroup domain-containing protein</fullName>
    </recommendedName>
</protein>
<feature type="chain" id="PRO_5043874797" description="Late embryogenesis abundant protein LEA-2 subgroup domain-containing protein" evidence="3">
    <location>
        <begin position="21"/>
        <end position="195"/>
    </location>
</feature>
<evidence type="ECO:0008006" key="6">
    <source>
        <dbReference type="Google" id="ProtNLM"/>
    </source>
</evidence>
<evidence type="ECO:0000313" key="5">
    <source>
        <dbReference type="Proteomes" id="UP001154282"/>
    </source>
</evidence>
<dbReference type="InterPro" id="IPR044839">
    <property type="entry name" value="NDR1-like"/>
</dbReference>
<reference evidence="4" key="1">
    <citation type="submission" date="2022-08" db="EMBL/GenBank/DDBJ databases">
        <authorList>
            <person name="Gutierrez-Valencia J."/>
        </authorList>
    </citation>
    <scope>NUCLEOTIDE SEQUENCE</scope>
</reference>
<dbReference type="GO" id="GO:0009506">
    <property type="term" value="C:plasmodesma"/>
    <property type="evidence" value="ECO:0007669"/>
    <property type="project" value="TreeGrafter"/>
</dbReference>
<evidence type="ECO:0000313" key="4">
    <source>
        <dbReference type="EMBL" id="CAI0544057.1"/>
    </source>
</evidence>
<dbReference type="GO" id="GO:0098542">
    <property type="term" value="P:defense response to other organism"/>
    <property type="evidence" value="ECO:0007669"/>
    <property type="project" value="InterPro"/>
</dbReference>